<protein>
    <recommendedName>
        <fullName evidence="3">MarR family transcriptional regulator</fullName>
    </recommendedName>
</protein>
<dbReference type="Proteomes" id="UP000279594">
    <property type="component" value="Chromosome"/>
</dbReference>
<proteinExistence type="predicted"/>
<sequence length="114" mass="12199">MAVRLLADLEDIHMSILGAALAAPEGMNSFSGIKVIALKIQAGDTLLDGLSAPLLNELGNQYSLISVRLACSELVARGLLHDEGVGRWDTVAMTYFVATDLATWLKNWTQPTGT</sequence>
<dbReference type="EMBL" id="CP033019">
    <property type="protein sequence ID" value="AYM76582.1"/>
    <property type="molecule type" value="Genomic_DNA"/>
</dbReference>
<dbReference type="AlphaFoldDB" id="A0A3G2E9I1"/>
<evidence type="ECO:0000313" key="2">
    <source>
        <dbReference type="Proteomes" id="UP000279594"/>
    </source>
</evidence>
<gene>
    <name evidence="1" type="ORF">D9M09_12850</name>
</gene>
<accession>A0A3G2E9I1</accession>
<reference evidence="1 2" key="1">
    <citation type="submission" date="2018-10" db="EMBL/GenBank/DDBJ databases">
        <title>Effects of UV and annual dynamics of microbial communities in freshwater RAS systems.</title>
        <authorList>
            <person name="Bekkelund A.K."/>
            <person name="Hansen B.R."/>
            <person name="Stokken H."/>
            <person name="Eriksen B.F."/>
            <person name="Kashulin N.A."/>
        </authorList>
    </citation>
    <scope>NUCLEOTIDE SEQUENCE [LARGE SCALE GENOMIC DNA]</scope>
    <source>
        <strain evidence="1 2">BHSEK</strain>
    </source>
</reference>
<evidence type="ECO:0000313" key="1">
    <source>
        <dbReference type="EMBL" id="AYM76582.1"/>
    </source>
</evidence>
<organism evidence="1 2">
    <name type="scientific">Janthinobacterium agaricidamnosum</name>
    <dbReference type="NCBI Taxonomy" id="55508"/>
    <lineage>
        <taxon>Bacteria</taxon>
        <taxon>Pseudomonadati</taxon>
        <taxon>Pseudomonadota</taxon>
        <taxon>Betaproteobacteria</taxon>
        <taxon>Burkholderiales</taxon>
        <taxon>Oxalobacteraceae</taxon>
        <taxon>Janthinobacterium</taxon>
    </lineage>
</organism>
<keyword evidence="2" id="KW-1185">Reference proteome</keyword>
<evidence type="ECO:0008006" key="3">
    <source>
        <dbReference type="Google" id="ProtNLM"/>
    </source>
</evidence>
<name>A0A3G2E9I1_9BURK</name>